<evidence type="ECO:0000313" key="3">
    <source>
        <dbReference type="Proteomes" id="UP000004947"/>
    </source>
</evidence>
<dbReference type="GO" id="GO:0003677">
    <property type="term" value="F:DNA binding"/>
    <property type="evidence" value="ECO:0007669"/>
    <property type="project" value="InterPro"/>
</dbReference>
<dbReference type="SMART" id="SM01321">
    <property type="entry name" value="Y1_Tnp"/>
    <property type="match status" value="1"/>
</dbReference>
<dbReference type="InterPro" id="IPR036515">
    <property type="entry name" value="Transposase_17_sf"/>
</dbReference>
<dbReference type="SUPFAM" id="SSF143422">
    <property type="entry name" value="Transposase IS200-like"/>
    <property type="match status" value="1"/>
</dbReference>
<accession>A6DIE5</accession>
<organism evidence="2 3">
    <name type="scientific">Lentisphaera araneosa HTCC2155</name>
    <dbReference type="NCBI Taxonomy" id="313628"/>
    <lineage>
        <taxon>Bacteria</taxon>
        <taxon>Pseudomonadati</taxon>
        <taxon>Lentisphaerota</taxon>
        <taxon>Lentisphaeria</taxon>
        <taxon>Lentisphaerales</taxon>
        <taxon>Lentisphaeraceae</taxon>
        <taxon>Lentisphaera</taxon>
    </lineage>
</organism>
<dbReference type="Gene3D" id="3.30.70.1290">
    <property type="entry name" value="Transposase IS200-like"/>
    <property type="match status" value="1"/>
</dbReference>
<dbReference type="RefSeq" id="WP_007277676.1">
    <property type="nucleotide sequence ID" value="NZ_ABCK01000004.1"/>
</dbReference>
<sequence length="147" mass="17478">MSYVQSYYHIVFSVKERLPLLKQDIREDIYKYIWGICKNKGCYLYRIGGIEDHIHMLINLHTSLCLADFIRDLKTSTTTWIKSENIISKFPGWQSEYAAISKSFNELPVTIEYIKNQEDHHKKMTWKEELITLFDSAGVDYKKEFLK</sequence>
<dbReference type="GO" id="GO:0006313">
    <property type="term" value="P:DNA transposition"/>
    <property type="evidence" value="ECO:0007669"/>
    <property type="project" value="InterPro"/>
</dbReference>
<comment type="caution">
    <text evidence="2">The sequence shown here is derived from an EMBL/GenBank/DDBJ whole genome shotgun (WGS) entry which is preliminary data.</text>
</comment>
<dbReference type="GO" id="GO:0004803">
    <property type="term" value="F:transposase activity"/>
    <property type="evidence" value="ECO:0007669"/>
    <property type="project" value="InterPro"/>
</dbReference>
<protein>
    <submittedName>
        <fullName evidence="2">Probable transposase</fullName>
    </submittedName>
</protein>
<dbReference type="STRING" id="313628.LNTAR_09519"/>
<evidence type="ECO:0000313" key="2">
    <source>
        <dbReference type="EMBL" id="EDM28799.1"/>
    </source>
</evidence>
<dbReference type="Proteomes" id="UP000004947">
    <property type="component" value="Unassembled WGS sequence"/>
</dbReference>
<gene>
    <name evidence="2" type="ORF">LNTAR_09519</name>
</gene>
<proteinExistence type="predicted"/>
<reference evidence="2 3" key="1">
    <citation type="journal article" date="2010" name="J. Bacteriol.">
        <title>Genome sequence of Lentisphaera araneosa HTCC2155T, the type species of the order Lentisphaerales in the phylum Lentisphaerae.</title>
        <authorList>
            <person name="Thrash J.C."/>
            <person name="Cho J.C."/>
            <person name="Vergin K.L."/>
            <person name="Morris R.M."/>
            <person name="Giovannoni S.J."/>
        </authorList>
    </citation>
    <scope>NUCLEOTIDE SEQUENCE [LARGE SCALE GENOMIC DNA]</scope>
    <source>
        <strain evidence="2 3">HTCC2155</strain>
    </source>
</reference>
<dbReference type="Pfam" id="PF01797">
    <property type="entry name" value="Y1_Tnp"/>
    <property type="match status" value="1"/>
</dbReference>
<dbReference type="EMBL" id="ABCK01000004">
    <property type="protein sequence ID" value="EDM28799.1"/>
    <property type="molecule type" value="Genomic_DNA"/>
</dbReference>
<feature type="domain" description="Transposase IS200-like" evidence="1">
    <location>
        <begin position="4"/>
        <end position="117"/>
    </location>
</feature>
<evidence type="ECO:0000259" key="1">
    <source>
        <dbReference type="SMART" id="SM01321"/>
    </source>
</evidence>
<dbReference type="eggNOG" id="COG1943">
    <property type="taxonomic scope" value="Bacteria"/>
</dbReference>
<dbReference type="NCBIfam" id="NF033573">
    <property type="entry name" value="transpos_IS200"/>
    <property type="match status" value="1"/>
</dbReference>
<dbReference type="InterPro" id="IPR002686">
    <property type="entry name" value="Transposase_17"/>
</dbReference>
<keyword evidence="3" id="KW-1185">Reference proteome</keyword>
<name>A6DIE5_9BACT</name>
<dbReference type="AlphaFoldDB" id="A6DIE5"/>
<dbReference type="PANTHER" id="PTHR33360:SF2">
    <property type="entry name" value="TRANSPOSASE FOR INSERTION SEQUENCE ELEMENT IS200"/>
    <property type="match status" value="1"/>
</dbReference>
<dbReference type="OrthoDB" id="9797997at2"/>
<dbReference type="PANTHER" id="PTHR33360">
    <property type="entry name" value="TRANSPOSASE FOR INSERTION SEQUENCE ELEMENT IS200"/>
    <property type="match status" value="1"/>
</dbReference>